<dbReference type="AlphaFoldDB" id="A0A0A9ELF5"/>
<protein>
    <submittedName>
        <fullName evidence="2">Uncharacterized protein</fullName>
    </submittedName>
</protein>
<accession>A0A0A9ELF5</accession>
<dbReference type="EMBL" id="GBRH01199245">
    <property type="protein sequence ID" value="JAD98650.1"/>
    <property type="molecule type" value="Transcribed_RNA"/>
</dbReference>
<evidence type="ECO:0000256" key="1">
    <source>
        <dbReference type="SAM" id="MobiDB-lite"/>
    </source>
</evidence>
<reference evidence="2" key="1">
    <citation type="submission" date="2014-09" db="EMBL/GenBank/DDBJ databases">
        <authorList>
            <person name="Magalhaes I.L.F."/>
            <person name="Oliveira U."/>
            <person name="Santos F.R."/>
            <person name="Vidigal T.H.D.A."/>
            <person name="Brescovit A.D."/>
            <person name="Santos A.J."/>
        </authorList>
    </citation>
    <scope>NUCLEOTIDE SEQUENCE</scope>
    <source>
        <tissue evidence="2">Shoot tissue taken approximately 20 cm above the soil surface</tissue>
    </source>
</reference>
<proteinExistence type="predicted"/>
<evidence type="ECO:0000313" key="2">
    <source>
        <dbReference type="EMBL" id="JAD98650.1"/>
    </source>
</evidence>
<reference evidence="2" key="2">
    <citation type="journal article" date="2015" name="Data Brief">
        <title>Shoot transcriptome of the giant reed, Arundo donax.</title>
        <authorList>
            <person name="Barrero R.A."/>
            <person name="Guerrero F.D."/>
            <person name="Moolhuijzen P."/>
            <person name="Goolsby J.A."/>
            <person name="Tidwell J."/>
            <person name="Bellgard S.E."/>
            <person name="Bellgard M.I."/>
        </authorList>
    </citation>
    <scope>NUCLEOTIDE SEQUENCE</scope>
    <source>
        <tissue evidence="2">Shoot tissue taken approximately 20 cm above the soil surface</tissue>
    </source>
</reference>
<name>A0A0A9ELF5_ARUDO</name>
<organism evidence="2">
    <name type="scientific">Arundo donax</name>
    <name type="common">Giant reed</name>
    <name type="synonym">Donax arundinaceus</name>
    <dbReference type="NCBI Taxonomy" id="35708"/>
    <lineage>
        <taxon>Eukaryota</taxon>
        <taxon>Viridiplantae</taxon>
        <taxon>Streptophyta</taxon>
        <taxon>Embryophyta</taxon>
        <taxon>Tracheophyta</taxon>
        <taxon>Spermatophyta</taxon>
        <taxon>Magnoliopsida</taxon>
        <taxon>Liliopsida</taxon>
        <taxon>Poales</taxon>
        <taxon>Poaceae</taxon>
        <taxon>PACMAD clade</taxon>
        <taxon>Arundinoideae</taxon>
        <taxon>Arundineae</taxon>
        <taxon>Arundo</taxon>
    </lineage>
</organism>
<sequence length="47" mass="5312">MVQAITLARTWSPRTPRSTRRSPGCCAPWRGRTPCTGPSRRRRRGSS</sequence>
<feature type="region of interest" description="Disordered" evidence="1">
    <location>
        <begin position="1"/>
        <end position="47"/>
    </location>
</feature>